<keyword evidence="7 9" id="KW-0472">Membrane</keyword>
<evidence type="ECO:0000256" key="6">
    <source>
        <dbReference type="ARBA" id="ARBA00022989"/>
    </source>
</evidence>
<dbReference type="GO" id="GO:0005886">
    <property type="term" value="C:plasma membrane"/>
    <property type="evidence" value="ECO:0007669"/>
    <property type="project" value="UniProtKB-SubCell"/>
</dbReference>
<dbReference type="InterPro" id="IPR055348">
    <property type="entry name" value="DctQ"/>
</dbReference>
<dbReference type="Proteomes" id="UP000247792">
    <property type="component" value="Unassembled WGS sequence"/>
</dbReference>
<evidence type="ECO:0000259" key="10">
    <source>
        <dbReference type="Pfam" id="PF04290"/>
    </source>
</evidence>
<evidence type="ECO:0000256" key="7">
    <source>
        <dbReference type="ARBA" id="ARBA00023136"/>
    </source>
</evidence>
<comment type="subunit">
    <text evidence="9">The complex comprises the extracytoplasmic solute receptor protein and the two transmembrane proteins.</text>
</comment>
<keyword evidence="3" id="KW-1003">Cell membrane</keyword>
<protein>
    <recommendedName>
        <fullName evidence="9">TRAP transporter small permease protein</fullName>
    </recommendedName>
</protein>
<dbReference type="GO" id="GO:0022857">
    <property type="term" value="F:transmembrane transporter activity"/>
    <property type="evidence" value="ECO:0007669"/>
    <property type="project" value="UniProtKB-UniRule"/>
</dbReference>
<dbReference type="EMBL" id="QJKB01000001">
    <property type="protein sequence ID" value="PXX46571.1"/>
    <property type="molecule type" value="Genomic_DNA"/>
</dbReference>
<feature type="domain" description="Tripartite ATP-independent periplasmic transporters DctQ component" evidence="10">
    <location>
        <begin position="31"/>
        <end position="162"/>
    </location>
</feature>
<comment type="caution">
    <text evidence="11">The sequence shown here is derived from an EMBL/GenBank/DDBJ whole genome shotgun (WGS) entry which is preliminary data.</text>
</comment>
<reference evidence="11 12" key="1">
    <citation type="submission" date="2018-05" db="EMBL/GenBank/DDBJ databases">
        <title>Genomic Encyclopedia of Type Strains, Phase IV (KMG-IV): sequencing the most valuable type-strain genomes for metagenomic binning, comparative biology and taxonomic classification.</title>
        <authorList>
            <person name="Goeker M."/>
        </authorList>
    </citation>
    <scope>NUCLEOTIDE SEQUENCE [LARGE SCALE GENOMIC DNA]</scope>
    <source>
        <strain evidence="11 12">DSM 19792</strain>
    </source>
</reference>
<evidence type="ECO:0000256" key="1">
    <source>
        <dbReference type="ARBA" id="ARBA00004429"/>
    </source>
</evidence>
<proteinExistence type="inferred from homology"/>
<dbReference type="PROSITE" id="PS51257">
    <property type="entry name" value="PROKAR_LIPOPROTEIN"/>
    <property type="match status" value="1"/>
</dbReference>
<evidence type="ECO:0000313" key="12">
    <source>
        <dbReference type="Proteomes" id="UP000247792"/>
    </source>
</evidence>
<gene>
    <name evidence="11" type="ORF">DFR42_101140</name>
</gene>
<keyword evidence="5 9" id="KW-0812">Transmembrane</keyword>
<evidence type="ECO:0000256" key="4">
    <source>
        <dbReference type="ARBA" id="ARBA00022519"/>
    </source>
</evidence>
<organism evidence="11 12">
    <name type="scientific">Undibacterium pigrum</name>
    <dbReference type="NCBI Taxonomy" id="401470"/>
    <lineage>
        <taxon>Bacteria</taxon>
        <taxon>Pseudomonadati</taxon>
        <taxon>Pseudomonadota</taxon>
        <taxon>Betaproteobacteria</taxon>
        <taxon>Burkholderiales</taxon>
        <taxon>Oxalobacteraceae</taxon>
        <taxon>Undibacterium</taxon>
    </lineage>
</organism>
<comment type="subcellular location">
    <subcellularLocation>
        <location evidence="1 9">Cell inner membrane</location>
        <topology evidence="1 9">Multi-pass membrane protein</topology>
    </subcellularLocation>
</comment>
<keyword evidence="4 9" id="KW-0997">Cell inner membrane</keyword>
<evidence type="ECO:0000256" key="8">
    <source>
        <dbReference type="ARBA" id="ARBA00038436"/>
    </source>
</evidence>
<keyword evidence="6 9" id="KW-1133">Transmembrane helix</keyword>
<evidence type="ECO:0000313" key="11">
    <source>
        <dbReference type="EMBL" id="PXX46571.1"/>
    </source>
</evidence>
<keyword evidence="12" id="KW-1185">Reference proteome</keyword>
<feature type="transmembrane region" description="Helical" evidence="9">
    <location>
        <begin position="21"/>
        <end position="41"/>
    </location>
</feature>
<evidence type="ECO:0000256" key="5">
    <source>
        <dbReference type="ARBA" id="ARBA00022692"/>
    </source>
</evidence>
<evidence type="ECO:0000256" key="9">
    <source>
        <dbReference type="RuleBase" id="RU369079"/>
    </source>
</evidence>
<dbReference type="Pfam" id="PF04290">
    <property type="entry name" value="DctQ"/>
    <property type="match status" value="1"/>
</dbReference>
<name>A0A318JCE3_9BURK</name>
<dbReference type="PANTHER" id="PTHR35011">
    <property type="entry name" value="2,3-DIKETO-L-GULONATE TRAP TRANSPORTER SMALL PERMEASE PROTEIN YIAM"/>
    <property type="match status" value="1"/>
</dbReference>
<comment type="similarity">
    <text evidence="8 9">Belongs to the TRAP transporter small permease family.</text>
</comment>
<dbReference type="PANTHER" id="PTHR35011:SF4">
    <property type="entry name" value="SLL1102 PROTEIN"/>
    <property type="match status" value="1"/>
</dbReference>
<feature type="transmembrane region" description="Helical" evidence="9">
    <location>
        <begin position="134"/>
        <end position="152"/>
    </location>
</feature>
<sequence length="180" mass="20654">MQVFLRLSKWIDVMNERIGSLANLLILLSCIVSASNALIRYGFDWSDNWPLELQWYLFGAAVMLGASYTFQKNEHVRVDLIYAHVSERAQLWIDIFGIVFFLFPSCILFSWLAWKSLFLPSWEILEQSSNSGGLPRYPIKLIVPVGFALLTLQGVSELIKRIASLLGKTHLESKYERPVQ</sequence>
<comment type="function">
    <text evidence="9">Part of the tripartite ATP-independent periplasmic (TRAP) transport system.</text>
</comment>
<dbReference type="InterPro" id="IPR007387">
    <property type="entry name" value="TRAP_DctQ"/>
</dbReference>
<evidence type="ECO:0000256" key="2">
    <source>
        <dbReference type="ARBA" id="ARBA00022448"/>
    </source>
</evidence>
<feature type="transmembrane region" description="Helical" evidence="9">
    <location>
        <begin position="91"/>
        <end position="114"/>
    </location>
</feature>
<dbReference type="AlphaFoldDB" id="A0A318JCE3"/>
<dbReference type="OrthoDB" id="9795655at2"/>
<accession>A0A318JCE3</accession>
<dbReference type="RefSeq" id="WP_110254168.1">
    <property type="nucleotide sequence ID" value="NZ_QJKB01000001.1"/>
</dbReference>
<keyword evidence="2 9" id="KW-0813">Transport</keyword>
<evidence type="ECO:0000256" key="3">
    <source>
        <dbReference type="ARBA" id="ARBA00022475"/>
    </source>
</evidence>
<feature type="transmembrane region" description="Helical" evidence="9">
    <location>
        <begin position="53"/>
        <end position="70"/>
    </location>
</feature>